<evidence type="ECO:0000313" key="2">
    <source>
        <dbReference type="Proteomes" id="UP000324832"/>
    </source>
</evidence>
<dbReference type="Proteomes" id="UP000324832">
    <property type="component" value="Unassembled WGS sequence"/>
</dbReference>
<dbReference type="EMBL" id="FZQP02000206">
    <property type="protein sequence ID" value="VVC87861.1"/>
    <property type="molecule type" value="Genomic_DNA"/>
</dbReference>
<proteinExistence type="predicted"/>
<name>A0A5E4PRZ8_9NEOP</name>
<gene>
    <name evidence="1" type="ORF">LSINAPIS_LOCUS1373</name>
</gene>
<protein>
    <submittedName>
        <fullName evidence="1">Uncharacterized protein</fullName>
    </submittedName>
</protein>
<keyword evidence="2" id="KW-1185">Reference proteome</keyword>
<accession>A0A5E4PRZ8</accession>
<organism evidence="1 2">
    <name type="scientific">Leptidea sinapis</name>
    <dbReference type="NCBI Taxonomy" id="189913"/>
    <lineage>
        <taxon>Eukaryota</taxon>
        <taxon>Metazoa</taxon>
        <taxon>Ecdysozoa</taxon>
        <taxon>Arthropoda</taxon>
        <taxon>Hexapoda</taxon>
        <taxon>Insecta</taxon>
        <taxon>Pterygota</taxon>
        <taxon>Neoptera</taxon>
        <taxon>Endopterygota</taxon>
        <taxon>Lepidoptera</taxon>
        <taxon>Glossata</taxon>
        <taxon>Ditrysia</taxon>
        <taxon>Papilionoidea</taxon>
        <taxon>Pieridae</taxon>
        <taxon>Dismorphiinae</taxon>
        <taxon>Leptidea</taxon>
    </lineage>
</organism>
<dbReference type="AlphaFoldDB" id="A0A5E4PRZ8"/>
<evidence type="ECO:0000313" key="1">
    <source>
        <dbReference type="EMBL" id="VVC87861.1"/>
    </source>
</evidence>
<reference evidence="1 2" key="1">
    <citation type="submission" date="2017-07" db="EMBL/GenBank/DDBJ databases">
        <authorList>
            <person name="Talla V."/>
            <person name="Backstrom N."/>
        </authorList>
    </citation>
    <scope>NUCLEOTIDE SEQUENCE [LARGE SCALE GENOMIC DNA]</scope>
</reference>
<sequence length="131" mass="14360">MHIRRLNLILGPNIVNLQYADDLVVYVSGVDLINLAATINEVLCSCRALKSPEQMTMLPRERAFAMAVGTLLSCLEQLKLSIVMDNSSIKHNLHGASNAGASLQTSQRWPGPCCLDEAIHLRIFSSGVHTF</sequence>